<feature type="domain" description="DALR anticodon binding" evidence="7">
    <location>
        <begin position="162"/>
        <end position="321"/>
    </location>
</feature>
<dbReference type="InterPro" id="IPR005148">
    <property type="entry name" value="Arg-tRNA-synth_N"/>
</dbReference>
<keyword evidence="10" id="KW-1185">Reference proteome</keyword>
<comment type="catalytic activity">
    <reaction evidence="5">
        <text>tRNA(Arg) + L-arginine + ATP = L-arginyl-tRNA(Arg) + AMP + diphosphate</text>
        <dbReference type="Rhea" id="RHEA:20301"/>
        <dbReference type="Rhea" id="RHEA-COMP:9658"/>
        <dbReference type="Rhea" id="RHEA-COMP:9673"/>
        <dbReference type="ChEBI" id="CHEBI:30616"/>
        <dbReference type="ChEBI" id="CHEBI:32682"/>
        <dbReference type="ChEBI" id="CHEBI:33019"/>
        <dbReference type="ChEBI" id="CHEBI:78442"/>
        <dbReference type="ChEBI" id="CHEBI:78513"/>
        <dbReference type="ChEBI" id="CHEBI:456215"/>
        <dbReference type="EC" id="6.1.1.19"/>
    </reaction>
</comment>
<evidence type="ECO:0000313" key="10">
    <source>
        <dbReference type="Proteomes" id="UP001596083"/>
    </source>
</evidence>
<feature type="domain" description="Arginyl tRNA synthetase N-terminal" evidence="8">
    <location>
        <begin position="4"/>
        <end position="92"/>
    </location>
</feature>
<evidence type="ECO:0000259" key="7">
    <source>
        <dbReference type="SMART" id="SM00836"/>
    </source>
</evidence>
<organism evidence="9 10">
    <name type="scientific">Streptomyces gamaensis</name>
    <dbReference type="NCBI Taxonomy" id="1763542"/>
    <lineage>
        <taxon>Bacteria</taxon>
        <taxon>Bacillati</taxon>
        <taxon>Actinomycetota</taxon>
        <taxon>Actinomycetes</taxon>
        <taxon>Kitasatosporales</taxon>
        <taxon>Streptomycetaceae</taxon>
        <taxon>Streptomyces</taxon>
    </lineage>
</organism>
<dbReference type="Pfam" id="PF05746">
    <property type="entry name" value="DALR_1"/>
    <property type="match status" value="1"/>
</dbReference>
<dbReference type="InterPro" id="IPR036695">
    <property type="entry name" value="Arg-tRNA-synth_N_sf"/>
</dbReference>
<evidence type="ECO:0000256" key="1">
    <source>
        <dbReference type="ARBA" id="ARBA00012837"/>
    </source>
</evidence>
<keyword evidence="4" id="KW-0067">ATP-binding</keyword>
<dbReference type="RefSeq" id="WP_390316633.1">
    <property type="nucleotide sequence ID" value="NZ_JBHSPB010000007.1"/>
</dbReference>
<dbReference type="Gene3D" id="1.10.730.10">
    <property type="entry name" value="Isoleucyl-tRNA Synthetase, Domain 1"/>
    <property type="match status" value="1"/>
</dbReference>
<evidence type="ECO:0000313" key="9">
    <source>
        <dbReference type="EMBL" id="MFC5721373.1"/>
    </source>
</evidence>
<dbReference type="EC" id="6.1.1.19" evidence="1"/>
<sequence>MTPADLSRTVLHTVRRAVEADELRADVPARVGVRVPPHPGCGDYATSVALPLAKAAGRPAREVAEVLRRRLVREPGIARVDIAGPGFLNITLADVAASHEEVVRSALRLRDHPAEPLPLDEPDPQTVVRLGPDAARWSLLCPPGFDRAGLLVQRESNPLFKVRYAHSRCRALLRNAADLGFGPCPATGTGNARTGAARTDTAGTGNAGTDRPATDSASTDQAGTDQARQHPGPYGPGSGPLLALLADHPRITARRDPDRLARHLERLADAFLRWQARCATLPRGDEKPSAVHRARLALAEATGAVLADGLHQLGITAPDRL</sequence>
<dbReference type="Gene3D" id="3.30.1360.70">
    <property type="entry name" value="Arginyl tRNA synthetase N-terminal domain"/>
    <property type="match status" value="1"/>
</dbReference>
<evidence type="ECO:0000256" key="3">
    <source>
        <dbReference type="ARBA" id="ARBA00022741"/>
    </source>
</evidence>
<dbReference type="InterPro" id="IPR009080">
    <property type="entry name" value="tRNAsynth_Ia_anticodon-bd"/>
</dbReference>
<evidence type="ECO:0000256" key="4">
    <source>
        <dbReference type="ARBA" id="ARBA00022840"/>
    </source>
</evidence>
<evidence type="ECO:0000256" key="6">
    <source>
        <dbReference type="SAM" id="MobiDB-lite"/>
    </source>
</evidence>
<dbReference type="SUPFAM" id="SSF47323">
    <property type="entry name" value="Anticodon-binding domain of a subclass of class I aminoacyl-tRNA synthetases"/>
    <property type="match status" value="1"/>
</dbReference>
<dbReference type="SMART" id="SM00836">
    <property type="entry name" value="DALR_1"/>
    <property type="match status" value="1"/>
</dbReference>
<accession>A0ABW0Z0Y3</accession>
<dbReference type="InterPro" id="IPR008909">
    <property type="entry name" value="DALR_anticod-bd"/>
</dbReference>
<dbReference type="EMBL" id="JBHSPB010000007">
    <property type="protein sequence ID" value="MFC5721373.1"/>
    <property type="molecule type" value="Genomic_DNA"/>
</dbReference>
<dbReference type="NCBIfam" id="NF045898">
    <property type="entry name" value="ArgS_rel_codon"/>
    <property type="match status" value="1"/>
</dbReference>
<dbReference type="PANTHER" id="PTHR11956">
    <property type="entry name" value="ARGINYL-TRNA SYNTHETASE"/>
    <property type="match status" value="1"/>
</dbReference>
<evidence type="ECO:0000259" key="8">
    <source>
        <dbReference type="SMART" id="SM01016"/>
    </source>
</evidence>
<evidence type="ECO:0000256" key="2">
    <source>
        <dbReference type="ARBA" id="ARBA00022598"/>
    </source>
</evidence>
<dbReference type="Pfam" id="PF03485">
    <property type="entry name" value="Arg_tRNA_synt_N"/>
    <property type="match status" value="1"/>
</dbReference>
<evidence type="ECO:0000256" key="5">
    <source>
        <dbReference type="ARBA" id="ARBA00049339"/>
    </source>
</evidence>
<feature type="compositionally biased region" description="Low complexity" evidence="6">
    <location>
        <begin position="188"/>
        <end position="210"/>
    </location>
</feature>
<comment type="caution">
    <text evidence="9">The sequence shown here is derived from an EMBL/GenBank/DDBJ whole genome shotgun (WGS) entry which is preliminary data.</text>
</comment>
<feature type="compositionally biased region" description="Polar residues" evidence="6">
    <location>
        <begin position="215"/>
        <end position="226"/>
    </location>
</feature>
<dbReference type="SUPFAM" id="SSF55190">
    <property type="entry name" value="Arginyl-tRNA synthetase (ArgRS), N-terminal 'additional' domain"/>
    <property type="match status" value="1"/>
</dbReference>
<protein>
    <recommendedName>
        <fullName evidence="1">arginine--tRNA ligase</fullName>
        <ecNumber evidence="1">6.1.1.19</ecNumber>
    </recommendedName>
</protein>
<proteinExistence type="predicted"/>
<dbReference type="Proteomes" id="UP001596083">
    <property type="component" value="Unassembled WGS sequence"/>
</dbReference>
<reference evidence="10" key="1">
    <citation type="journal article" date="2019" name="Int. J. Syst. Evol. Microbiol.">
        <title>The Global Catalogue of Microorganisms (GCM) 10K type strain sequencing project: providing services to taxonomists for standard genome sequencing and annotation.</title>
        <authorList>
            <consortium name="The Broad Institute Genomics Platform"/>
            <consortium name="The Broad Institute Genome Sequencing Center for Infectious Disease"/>
            <person name="Wu L."/>
            <person name="Ma J."/>
        </authorList>
    </citation>
    <scope>NUCLEOTIDE SEQUENCE [LARGE SCALE GENOMIC DNA]</scope>
    <source>
        <strain evidence="10">CGMCC 4.7304</strain>
    </source>
</reference>
<dbReference type="SMART" id="SM01016">
    <property type="entry name" value="Arg_tRNA_synt_N"/>
    <property type="match status" value="1"/>
</dbReference>
<dbReference type="PANTHER" id="PTHR11956:SF5">
    <property type="entry name" value="ARGININE--TRNA LIGASE, CYTOPLASMIC"/>
    <property type="match status" value="1"/>
</dbReference>
<name>A0ABW0Z0Y3_9ACTN</name>
<feature type="region of interest" description="Disordered" evidence="6">
    <location>
        <begin position="188"/>
        <end position="242"/>
    </location>
</feature>
<keyword evidence="2" id="KW-0436">Ligase</keyword>
<keyword evidence="3" id="KW-0547">Nucleotide-binding</keyword>
<dbReference type="InterPro" id="IPR001278">
    <property type="entry name" value="Arg-tRNA-ligase"/>
</dbReference>
<gene>
    <name evidence="9" type="primary">nrtL</name>
    <name evidence="9" type="ORF">ACFP1Z_14465</name>
</gene>